<dbReference type="OMA" id="MVHRGES"/>
<dbReference type="Pfam" id="PF04525">
    <property type="entry name" value="LOR"/>
    <property type="match status" value="1"/>
</dbReference>
<dbReference type="eggNOG" id="ENOG502RZMQ">
    <property type="taxonomic scope" value="Eukaryota"/>
</dbReference>
<reference evidence="2 3" key="1">
    <citation type="journal article" date="2013" name="Genome Biol.">
        <title>The genome sequence of the most widely cultivated cacao type and its use to identify candidate genes regulating pod color.</title>
        <authorList>
            <person name="Motamayor J.C."/>
            <person name="Mockaitis K."/>
            <person name="Schmutz J."/>
            <person name="Haiminen N."/>
            <person name="Iii D.L."/>
            <person name="Cornejo O."/>
            <person name="Findley S.D."/>
            <person name="Zheng P."/>
            <person name="Utro F."/>
            <person name="Royaert S."/>
            <person name="Saski C."/>
            <person name="Jenkins J."/>
            <person name="Podicheti R."/>
            <person name="Zhao M."/>
            <person name="Scheffler B.E."/>
            <person name="Stack J.C."/>
            <person name="Feltus F.A."/>
            <person name="Mustiga G.M."/>
            <person name="Amores F."/>
            <person name="Phillips W."/>
            <person name="Marelli J.P."/>
            <person name="May G.D."/>
            <person name="Shapiro H."/>
            <person name="Ma J."/>
            <person name="Bustamante C.D."/>
            <person name="Schnell R.J."/>
            <person name="Main D."/>
            <person name="Gilbert D."/>
            <person name="Parida L."/>
            <person name="Kuhn D.N."/>
        </authorList>
    </citation>
    <scope>NUCLEOTIDE SEQUENCE [LARGE SCALE GENOMIC DNA]</scope>
    <source>
        <strain evidence="3">cv. Matina 1-6</strain>
    </source>
</reference>
<organism evidence="2 3">
    <name type="scientific">Theobroma cacao</name>
    <name type="common">Cacao</name>
    <name type="synonym">Cocoa</name>
    <dbReference type="NCBI Taxonomy" id="3641"/>
    <lineage>
        <taxon>Eukaryota</taxon>
        <taxon>Viridiplantae</taxon>
        <taxon>Streptophyta</taxon>
        <taxon>Embryophyta</taxon>
        <taxon>Tracheophyta</taxon>
        <taxon>Spermatophyta</taxon>
        <taxon>Magnoliopsida</taxon>
        <taxon>eudicotyledons</taxon>
        <taxon>Gunneridae</taxon>
        <taxon>Pentapetalae</taxon>
        <taxon>rosids</taxon>
        <taxon>malvids</taxon>
        <taxon>Malvales</taxon>
        <taxon>Malvaceae</taxon>
        <taxon>Byttnerioideae</taxon>
        <taxon>Theobroma</taxon>
    </lineage>
</organism>
<dbReference type="InParanoid" id="A0A061FL53"/>
<dbReference type="Gene3D" id="2.40.160.200">
    <property type="entry name" value="LURP1-related"/>
    <property type="match status" value="1"/>
</dbReference>
<dbReference type="SUPFAM" id="SSF54518">
    <property type="entry name" value="Tubby C-terminal domain-like"/>
    <property type="match status" value="1"/>
</dbReference>
<dbReference type="STRING" id="3641.A0A061FL53"/>
<dbReference type="HOGENOM" id="CLU_063146_5_1_1"/>
<accession>A0A061FL53</accession>
<dbReference type="EMBL" id="CM001888">
    <property type="protein sequence ID" value="EOY17633.1"/>
    <property type="molecule type" value="Genomic_DNA"/>
</dbReference>
<keyword evidence="3" id="KW-1185">Reference proteome</keyword>
<dbReference type="Gramene" id="EOY17633">
    <property type="protein sequence ID" value="EOY17633"/>
    <property type="gene ID" value="TCM_042408"/>
</dbReference>
<gene>
    <name evidence="2" type="ORF">TCM_042408</name>
</gene>
<comment type="similarity">
    <text evidence="1">Belongs to the LOR family.</text>
</comment>
<dbReference type="PANTHER" id="PTHR31087">
    <property type="match status" value="1"/>
</dbReference>
<dbReference type="InterPro" id="IPR038595">
    <property type="entry name" value="LOR_sf"/>
</dbReference>
<name>A0A061FL53_THECC</name>
<proteinExistence type="inferred from homology"/>
<dbReference type="InterPro" id="IPR025659">
    <property type="entry name" value="Tubby-like_C"/>
</dbReference>
<sequence>MCRHHDLIKEVDDFVYRFQIKAGKDYGACPSRKCCKTPNYVACWISQLVAKKKHRGLFDVHHEVLDVNGNLFLQVDGSYKALHRKRIMRDPAGFPILTMREKLLLNVRRSHSIHMKTRLDVFLPSNINEDISNFLVVDSYPSQSSRVYKGDTVISEVNYNLSWKSFCQGTKEDFRIKVCPGVDYAFIVALVMILVESNMMLRAI</sequence>
<dbReference type="AlphaFoldDB" id="A0A061FL53"/>
<protein>
    <submittedName>
        <fullName evidence="2">Uncharacterized protein</fullName>
    </submittedName>
</protein>
<evidence type="ECO:0000256" key="1">
    <source>
        <dbReference type="ARBA" id="ARBA00005437"/>
    </source>
</evidence>
<dbReference type="Proteomes" id="UP000026915">
    <property type="component" value="Chromosome 10"/>
</dbReference>
<evidence type="ECO:0000313" key="2">
    <source>
        <dbReference type="EMBL" id="EOY17633.1"/>
    </source>
</evidence>
<dbReference type="PANTHER" id="PTHR31087:SF156">
    <property type="entry name" value="PROTEIN LURP1-LIKE"/>
    <property type="match status" value="1"/>
</dbReference>
<evidence type="ECO:0000313" key="3">
    <source>
        <dbReference type="Proteomes" id="UP000026915"/>
    </source>
</evidence>
<dbReference type="InterPro" id="IPR007612">
    <property type="entry name" value="LOR"/>
</dbReference>